<name>A0A0P6YLD6_9CHLR</name>
<proteinExistence type="predicted"/>
<reference evidence="1 2" key="1">
    <citation type="submission" date="2015-07" db="EMBL/GenBank/DDBJ databases">
        <title>Whole genome sequence of Herpetosiphon geysericola DSM 7119.</title>
        <authorList>
            <person name="Hemp J."/>
            <person name="Ward L.M."/>
            <person name="Pace L.A."/>
            <person name="Fischer W.W."/>
        </authorList>
    </citation>
    <scope>NUCLEOTIDE SEQUENCE [LARGE SCALE GENOMIC DNA]</scope>
    <source>
        <strain evidence="1 2">DSM 7119</strain>
    </source>
</reference>
<sequence length="128" mass="14366">MMIPPPPPNPIAATLAAIAALDPEAAEFIRQAINANARLYRTGQRGLLTNRAILFSHIDRLIPKLAGHLRTAEALANRRYQSYHNKRRELEMLQQRLRVNQAKFGPTHEKTRAVLKQLDATIQQLAAA</sequence>
<protein>
    <submittedName>
        <fullName evidence="1">Uncharacterized protein</fullName>
    </submittedName>
</protein>
<keyword evidence="2" id="KW-1185">Reference proteome</keyword>
<dbReference type="Proteomes" id="UP000050277">
    <property type="component" value="Unassembled WGS sequence"/>
</dbReference>
<dbReference type="AlphaFoldDB" id="A0A0P6YLD6"/>
<dbReference type="RefSeq" id="WP_054533376.1">
    <property type="nucleotide sequence ID" value="NZ_LGKP01000010.1"/>
</dbReference>
<gene>
    <name evidence="1" type="ORF">SE18_05260</name>
</gene>
<dbReference type="STRING" id="70996.SE18_05260"/>
<organism evidence="1 2">
    <name type="scientific">Herpetosiphon geysericola</name>
    <dbReference type="NCBI Taxonomy" id="70996"/>
    <lineage>
        <taxon>Bacteria</taxon>
        <taxon>Bacillati</taxon>
        <taxon>Chloroflexota</taxon>
        <taxon>Chloroflexia</taxon>
        <taxon>Herpetosiphonales</taxon>
        <taxon>Herpetosiphonaceae</taxon>
        <taxon>Herpetosiphon</taxon>
    </lineage>
</organism>
<comment type="caution">
    <text evidence="1">The sequence shown here is derived from an EMBL/GenBank/DDBJ whole genome shotgun (WGS) entry which is preliminary data.</text>
</comment>
<accession>A0A0P6YLD6</accession>
<evidence type="ECO:0000313" key="1">
    <source>
        <dbReference type="EMBL" id="KPL90776.1"/>
    </source>
</evidence>
<dbReference type="EMBL" id="LGKP01000010">
    <property type="protein sequence ID" value="KPL90776.1"/>
    <property type="molecule type" value="Genomic_DNA"/>
</dbReference>
<evidence type="ECO:0000313" key="2">
    <source>
        <dbReference type="Proteomes" id="UP000050277"/>
    </source>
</evidence>